<dbReference type="InterPro" id="IPR041657">
    <property type="entry name" value="HTH_17"/>
</dbReference>
<dbReference type="OrthoDB" id="26212at2"/>
<name>A0A1S2MZV7_9MICC</name>
<dbReference type="Pfam" id="PF12728">
    <property type="entry name" value="HTH_17"/>
    <property type="match status" value="1"/>
</dbReference>
<dbReference type="EMBL" id="MODZ01000006">
    <property type="protein sequence ID" value="OIJ35918.1"/>
    <property type="molecule type" value="Genomic_DNA"/>
</dbReference>
<dbReference type="InterPro" id="IPR009061">
    <property type="entry name" value="DNA-bd_dom_put_sf"/>
</dbReference>
<dbReference type="GO" id="GO:0003677">
    <property type="term" value="F:DNA binding"/>
    <property type="evidence" value="ECO:0007669"/>
    <property type="project" value="InterPro"/>
</dbReference>
<comment type="caution">
    <text evidence="2">The sequence shown here is derived from an EMBL/GenBank/DDBJ whole genome shotgun (WGS) entry which is preliminary data.</text>
</comment>
<organism evidence="2 3">
    <name type="scientific">Rothia kristinae</name>
    <dbReference type="NCBI Taxonomy" id="37923"/>
    <lineage>
        <taxon>Bacteria</taxon>
        <taxon>Bacillati</taxon>
        <taxon>Actinomycetota</taxon>
        <taxon>Actinomycetes</taxon>
        <taxon>Micrococcales</taxon>
        <taxon>Micrococcaceae</taxon>
        <taxon>Rothia</taxon>
    </lineage>
</organism>
<reference evidence="2 3" key="1">
    <citation type="submission" date="2016-10" db="EMBL/GenBank/DDBJ databases">
        <title>Draft genome sequence of strain LCT isolated from the Shenzhou X spacecraft of China.</title>
        <authorList>
            <person name="Huang B."/>
        </authorList>
    </citation>
    <scope>NUCLEOTIDE SEQUENCE [LARGE SCALE GENOMIC DNA]</scope>
    <source>
        <strain evidence="2 3">LCT-H5</strain>
    </source>
</reference>
<accession>A0A1S2MZV7</accession>
<feature type="domain" description="Helix-turn-helix" evidence="1">
    <location>
        <begin position="86"/>
        <end position="134"/>
    </location>
</feature>
<evidence type="ECO:0000259" key="1">
    <source>
        <dbReference type="Pfam" id="PF12728"/>
    </source>
</evidence>
<gene>
    <name evidence="2" type="ORF">BK826_06140</name>
</gene>
<evidence type="ECO:0000313" key="3">
    <source>
        <dbReference type="Proteomes" id="UP000179540"/>
    </source>
</evidence>
<sequence>MSPTSATRHLHRETLTPSAITDEEIRSLARFLQHTPSGSPVEPAYLCSPGGERVSIPARLYPLMETLLEALVQGRGISVVPADTQLTTQQAADYLGVSRPTLVKLLERGEIPFTKAGRHRRVLLNDLVAYEQERRRQEALAAMTREAADEGDYFARPADARTR</sequence>
<dbReference type="Proteomes" id="UP000179540">
    <property type="component" value="Unassembled WGS sequence"/>
</dbReference>
<dbReference type="InterPro" id="IPR010093">
    <property type="entry name" value="SinI_DNA-bd"/>
</dbReference>
<dbReference type="NCBIfam" id="TIGR01764">
    <property type="entry name" value="excise"/>
    <property type="match status" value="1"/>
</dbReference>
<evidence type="ECO:0000313" key="2">
    <source>
        <dbReference type="EMBL" id="OIJ35918.1"/>
    </source>
</evidence>
<dbReference type="SUPFAM" id="SSF46955">
    <property type="entry name" value="Putative DNA-binding domain"/>
    <property type="match status" value="1"/>
</dbReference>
<dbReference type="RefSeq" id="WP_075514840.1">
    <property type="nucleotide sequence ID" value="NZ_MODZ01000006.1"/>
</dbReference>
<proteinExistence type="predicted"/>
<dbReference type="AlphaFoldDB" id="A0A1S2MZV7"/>
<protein>
    <submittedName>
        <fullName evidence="2">Excisionase</fullName>
    </submittedName>
</protein>